<evidence type="ECO:0000256" key="7">
    <source>
        <dbReference type="ARBA" id="ARBA00023125"/>
    </source>
</evidence>
<proteinExistence type="inferred from homology"/>
<keyword evidence="2" id="KW-0235">DNA replication</keyword>
<dbReference type="InterPro" id="IPR036185">
    <property type="entry name" value="DNA_heli_DnaB-like_N_sf"/>
</dbReference>
<dbReference type="InterPro" id="IPR007693">
    <property type="entry name" value="DNA_helicase_DnaB-like_N"/>
</dbReference>
<protein>
    <recommendedName>
        <fullName evidence="9">DNA 5'-3' helicase</fullName>
        <ecNumber evidence="9">5.6.2.3</ecNumber>
    </recommendedName>
</protein>
<keyword evidence="3" id="KW-0547">Nucleotide-binding</keyword>
<evidence type="ECO:0000313" key="12">
    <source>
        <dbReference type="EMBL" id="MBY8889118.1"/>
    </source>
</evidence>
<dbReference type="Pfam" id="PF00772">
    <property type="entry name" value="DnaB"/>
    <property type="match status" value="1"/>
</dbReference>
<evidence type="ECO:0000313" key="13">
    <source>
        <dbReference type="Proteomes" id="UP001198565"/>
    </source>
</evidence>
<dbReference type="Gene3D" id="1.10.860.10">
    <property type="entry name" value="DNAb Helicase, Chain A"/>
    <property type="match status" value="1"/>
</dbReference>
<sequence>MADDGQSLHDISAEKNVLRAMLLSPAVVADVVEILHGSDFYRPAHDLIYTSLLALYARNERGDISALTALLTEQQLESAGGADYLHSLLESTSKGKHSWRRDAQRIQKLSVVRRTQAAAVHIEGMVSDATTENLDRIADEAQAEIFAATTRHAGIPPALAIAEVLDGTLDQLEALASTAGANPGVPTGFDDLDALTGGGLHPGHLVVIAGRPAMGKTTLALDFLRSASITHGLPAALFTLESNRHEIAMRVCSAESRVALHHMRSGNMTEDDWTRLARKMPDISAAPLYIQDGAYGTFVDLRPQCRRLVAQRDVRLIVIDGLHTLTYGTRPFASRYEEVSEISRCLKLLAKELGVTVVATSQLNRGPEQRVDKKPLLSDLRDSGALEDNADLAILIHREDAYDKESPRAGEADLIVAKHRNGPTATITVAAQNHYSRYVEIAR</sequence>
<name>A0ABS7R0X5_9ACTN</name>
<dbReference type="InterPro" id="IPR007694">
    <property type="entry name" value="DNA_helicase_DnaB-like_C"/>
</dbReference>
<organism evidence="12 13">
    <name type="scientific">Streptantibioticus parmotrematis</name>
    <dbReference type="NCBI Taxonomy" id="2873249"/>
    <lineage>
        <taxon>Bacteria</taxon>
        <taxon>Bacillati</taxon>
        <taxon>Actinomycetota</taxon>
        <taxon>Actinomycetes</taxon>
        <taxon>Kitasatosporales</taxon>
        <taxon>Streptomycetaceae</taxon>
        <taxon>Streptantibioticus</taxon>
    </lineage>
</organism>
<dbReference type="GO" id="GO:0004386">
    <property type="term" value="F:helicase activity"/>
    <property type="evidence" value="ECO:0007669"/>
    <property type="project" value="UniProtKB-KW"/>
</dbReference>
<comment type="caution">
    <text evidence="12">The sequence shown here is derived from an EMBL/GenBank/DDBJ whole genome shotgun (WGS) entry which is preliminary data.</text>
</comment>
<comment type="similarity">
    <text evidence="1">Belongs to the helicase family. DnaB subfamily.</text>
</comment>
<evidence type="ECO:0000256" key="5">
    <source>
        <dbReference type="ARBA" id="ARBA00022806"/>
    </source>
</evidence>
<keyword evidence="13" id="KW-1185">Reference proteome</keyword>
<dbReference type="EC" id="5.6.2.3" evidence="9"/>
<dbReference type="EMBL" id="JAINVZ010000035">
    <property type="protein sequence ID" value="MBY8889118.1"/>
    <property type="molecule type" value="Genomic_DNA"/>
</dbReference>
<keyword evidence="5 12" id="KW-0347">Helicase</keyword>
<keyword evidence="6" id="KW-0067">ATP-binding</keyword>
<evidence type="ECO:0000259" key="11">
    <source>
        <dbReference type="PROSITE" id="PS51199"/>
    </source>
</evidence>
<dbReference type="SUPFAM" id="SSF52540">
    <property type="entry name" value="P-loop containing nucleoside triphosphate hydrolases"/>
    <property type="match status" value="1"/>
</dbReference>
<evidence type="ECO:0000256" key="2">
    <source>
        <dbReference type="ARBA" id="ARBA00022705"/>
    </source>
</evidence>
<evidence type="ECO:0000256" key="10">
    <source>
        <dbReference type="ARBA" id="ARBA00048954"/>
    </source>
</evidence>
<evidence type="ECO:0000256" key="3">
    <source>
        <dbReference type="ARBA" id="ARBA00022741"/>
    </source>
</evidence>
<keyword evidence="7" id="KW-0238">DNA-binding</keyword>
<dbReference type="CDD" id="cd00984">
    <property type="entry name" value="DnaB_C"/>
    <property type="match status" value="1"/>
</dbReference>
<dbReference type="SUPFAM" id="SSF48024">
    <property type="entry name" value="N-terminal domain of DnaB helicase"/>
    <property type="match status" value="1"/>
</dbReference>
<dbReference type="InterPro" id="IPR027417">
    <property type="entry name" value="P-loop_NTPase"/>
</dbReference>
<feature type="domain" description="SF4 helicase" evidence="11">
    <location>
        <begin position="178"/>
        <end position="443"/>
    </location>
</feature>
<dbReference type="PROSITE" id="PS51199">
    <property type="entry name" value="SF4_HELICASE"/>
    <property type="match status" value="1"/>
</dbReference>
<dbReference type="InterPro" id="IPR016136">
    <property type="entry name" value="DNA_helicase_N/primase_C"/>
</dbReference>
<dbReference type="Proteomes" id="UP001198565">
    <property type="component" value="Unassembled WGS sequence"/>
</dbReference>
<dbReference type="Gene3D" id="3.40.50.300">
    <property type="entry name" value="P-loop containing nucleotide triphosphate hydrolases"/>
    <property type="match status" value="1"/>
</dbReference>
<evidence type="ECO:0000256" key="6">
    <source>
        <dbReference type="ARBA" id="ARBA00022840"/>
    </source>
</evidence>
<evidence type="ECO:0000256" key="4">
    <source>
        <dbReference type="ARBA" id="ARBA00022801"/>
    </source>
</evidence>
<accession>A0ABS7R0X5</accession>
<evidence type="ECO:0000256" key="9">
    <source>
        <dbReference type="ARBA" id="ARBA00044969"/>
    </source>
</evidence>
<comment type="catalytic activity">
    <reaction evidence="10">
        <text>ATP + H2O = ADP + phosphate + H(+)</text>
        <dbReference type="Rhea" id="RHEA:13065"/>
        <dbReference type="ChEBI" id="CHEBI:15377"/>
        <dbReference type="ChEBI" id="CHEBI:15378"/>
        <dbReference type="ChEBI" id="CHEBI:30616"/>
        <dbReference type="ChEBI" id="CHEBI:43474"/>
        <dbReference type="ChEBI" id="CHEBI:456216"/>
        <dbReference type="EC" id="5.6.2.3"/>
    </reaction>
</comment>
<gene>
    <name evidence="12" type="ORF">K7472_30370</name>
</gene>
<dbReference type="PANTHER" id="PTHR30153:SF2">
    <property type="entry name" value="REPLICATIVE DNA HELICASE"/>
    <property type="match status" value="1"/>
</dbReference>
<dbReference type="PANTHER" id="PTHR30153">
    <property type="entry name" value="REPLICATIVE DNA HELICASE DNAB"/>
    <property type="match status" value="1"/>
</dbReference>
<reference evidence="12 13" key="1">
    <citation type="submission" date="2021-08" db="EMBL/GenBank/DDBJ databases">
        <title>Streptomyces sp. PTM05 isolated from lichen.</title>
        <authorList>
            <person name="Somphong A."/>
            <person name="Phongsopitanun W."/>
            <person name="Tanasupawat S."/>
        </authorList>
    </citation>
    <scope>NUCLEOTIDE SEQUENCE [LARGE SCALE GENOMIC DNA]</scope>
    <source>
        <strain evidence="12 13">Ptm05</strain>
    </source>
</reference>
<dbReference type="Pfam" id="PF03796">
    <property type="entry name" value="DnaB_C"/>
    <property type="match status" value="1"/>
</dbReference>
<keyword evidence="4" id="KW-0378">Hydrolase</keyword>
<keyword evidence="8" id="KW-0413">Isomerase</keyword>
<evidence type="ECO:0000256" key="1">
    <source>
        <dbReference type="ARBA" id="ARBA00008428"/>
    </source>
</evidence>
<evidence type="ECO:0000256" key="8">
    <source>
        <dbReference type="ARBA" id="ARBA00023235"/>
    </source>
</evidence>